<protein>
    <submittedName>
        <fullName evidence="1">Uncharacterized protein</fullName>
    </submittedName>
</protein>
<accession>A0A2M8IZ27</accession>
<comment type="caution">
    <text evidence="1">The sequence shown here is derived from an EMBL/GenBank/DDBJ whole genome shotgun (WGS) entry which is preliminary data.</text>
</comment>
<evidence type="ECO:0000313" key="1">
    <source>
        <dbReference type="EMBL" id="PJE35748.1"/>
    </source>
</evidence>
<evidence type="ECO:0000313" key="2">
    <source>
        <dbReference type="Proteomes" id="UP000231553"/>
    </source>
</evidence>
<dbReference type="AlphaFoldDB" id="A0A2M8IZ27"/>
<gene>
    <name evidence="1" type="ORF">CVM52_15535</name>
</gene>
<sequence>MEIFATCSGRLAALVTRQKALGEAAAAKNDRLRAEFDLLVDAILPDALADGVAQQQPDRWRIGGWSEIALLLAAAEHGVDPRRADTARLTLTSRIETCTDLLL</sequence>
<dbReference type="Proteomes" id="UP000231553">
    <property type="component" value="Unassembled WGS sequence"/>
</dbReference>
<proteinExistence type="predicted"/>
<reference evidence="1 2" key="1">
    <citation type="journal article" date="2018" name="Int. J. Syst. Evol. Microbiol.">
        <title>Pseudooceanicola lipolyticus sp. nov., a marine alphaproteobacterium, reclassification of Oceanicola flagellatus as Pseudooceanicola flagellatus comb. nov. and emended description of the genus Pseudooceanicola.</title>
        <authorList>
            <person name="Huang M.-M."/>
            <person name="Guo L.-L."/>
            <person name="Wu Y.-H."/>
            <person name="Lai Q.-L."/>
            <person name="Shao Z.-Z."/>
            <person name="Wang C.-S."/>
            <person name="Wu M."/>
            <person name="Xu X.-W."/>
        </authorList>
    </citation>
    <scope>NUCLEOTIDE SEQUENCE [LARGE SCALE GENOMIC DNA]</scope>
    <source>
        <strain evidence="1 2">157</strain>
    </source>
</reference>
<organism evidence="1 2">
    <name type="scientific">Pseudooceanicola lipolyticus</name>
    <dbReference type="NCBI Taxonomy" id="2029104"/>
    <lineage>
        <taxon>Bacteria</taxon>
        <taxon>Pseudomonadati</taxon>
        <taxon>Pseudomonadota</taxon>
        <taxon>Alphaproteobacteria</taxon>
        <taxon>Rhodobacterales</taxon>
        <taxon>Paracoccaceae</taxon>
        <taxon>Pseudooceanicola</taxon>
    </lineage>
</organism>
<name>A0A2M8IZ27_9RHOB</name>
<dbReference type="EMBL" id="PGTB01000073">
    <property type="protein sequence ID" value="PJE35748.1"/>
    <property type="molecule type" value="Genomic_DNA"/>
</dbReference>
<keyword evidence="2" id="KW-1185">Reference proteome</keyword>